<evidence type="ECO:0000256" key="2">
    <source>
        <dbReference type="SAM" id="MobiDB-lite"/>
    </source>
</evidence>
<keyword evidence="5" id="KW-1185">Reference proteome</keyword>
<reference evidence="4 5" key="1">
    <citation type="submission" date="2021-02" db="EMBL/GenBank/DDBJ databases">
        <title>Streptomyces spirodelae sp. nov., isolated from duckweed.</title>
        <authorList>
            <person name="Saimee Y."/>
            <person name="Duangmal K."/>
        </authorList>
    </citation>
    <scope>NUCLEOTIDE SEQUENCE [LARGE SCALE GENOMIC DNA]</scope>
    <source>
        <strain evidence="4 5">DW4-2</strain>
    </source>
</reference>
<dbReference type="PANTHER" id="PTHR32097">
    <property type="entry name" value="CAMP-BINDING PROTEIN 1-RELATED"/>
    <property type="match status" value="1"/>
</dbReference>
<dbReference type="InterPro" id="IPR003325">
    <property type="entry name" value="TerD"/>
</dbReference>
<dbReference type="CDD" id="cd06974">
    <property type="entry name" value="TerD_like"/>
    <property type="match status" value="1"/>
</dbReference>
<evidence type="ECO:0000313" key="5">
    <source>
        <dbReference type="Proteomes" id="UP001518976"/>
    </source>
</evidence>
<proteinExistence type="inferred from homology"/>
<dbReference type="PANTHER" id="PTHR32097:SF4">
    <property type="entry name" value="GENERAL STRESS PROTEIN 16U"/>
    <property type="match status" value="1"/>
</dbReference>
<feature type="compositionally biased region" description="Low complexity" evidence="2">
    <location>
        <begin position="349"/>
        <end position="367"/>
    </location>
</feature>
<name>A0ABS3WN01_9ACTN</name>
<dbReference type="Pfam" id="PF02342">
    <property type="entry name" value="TerD"/>
    <property type="match status" value="1"/>
</dbReference>
<feature type="region of interest" description="Disordered" evidence="2">
    <location>
        <begin position="187"/>
        <end position="447"/>
    </location>
</feature>
<feature type="compositionally biased region" description="Basic and acidic residues" evidence="2">
    <location>
        <begin position="220"/>
        <end position="234"/>
    </location>
</feature>
<sequence length="447" mass="45523">MTHAMTKGSNIPLEATAVRAVLCWAPGAGVPDVDASALLLGPDGKVRSDDDFIFYNQPRHPSGLVRHLAKKREPEGLRDTVEADLGTLDASVDRVLLAASADGGTFADVRELRLLLHDAGNPDGATDPARGGRLLARFDMEPETGAETAMVCGELYRRGDGWKFRALGQGYDTGLVGLATEFGITVDESESPGEGEAGTNASGDATGGTAATAEADGDADADRQAARDAEHDPDATVAHTPSPDTVGSPDFRLGPPAATVPQPPPEPDFPEPDPVPPGPQPEPSPNPEPGPPPGPPPSPPGPGPEPVPPGPPPGPAPGPGPVPGPDPAPPPQPPAPEPPQPTPSPEPQQDPAGVGAAQASASAVTAQVPPPGAPPFGPPFGPQGAPNIPAPPIHQPGYGYPQPPHQPPQQPPATQPAYGYPQPAYGYPQPDPAFALPPQGPQFLTSR</sequence>
<feature type="compositionally biased region" description="Pro residues" evidence="2">
    <location>
        <begin position="261"/>
        <end position="348"/>
    </location>
</feature>
<protein>
    <submittedName>
        <fullName evidence="4">TerD family protein</fullName>
    </submittedName>
</protein>
<dbReference type="Proteomes" id="UP001518976">
    <property type="component" value="Unassembled WGS sequence"/>
</dbReference>
<comment type="caution">
    <text evidence="4">The sequence shown here is derived from an EMBL/GenBank/DDBJ whole genome shotgun (WGS) entry which is preliminary data.</text>
</comment>
<dbReference type="InterPro" id="IPR051324">
    <property type="entry name" value="Stress/Tellurium_Resist"/>
</dbReference>
<dbReference type="EMBL" id="JAFFZN010000002">
    <property type="protein sequence ID" value="MBO8184498.1"/>
    <property type="molecule type" value="Genomic_DNA"/>
</dbReference>
<feature type="domain" description="TerD" evidence="3">
    <location>
        <begin position="1"/>
        <end position="182"/>
    </location>
</feature>
<evidence type="ECO:0000256" key="1">
    <source>
        <dbReference type="ARBA" id="ARBA00008775"/>
    </source>
</evidence>
<feature type="compositionally biased region" description="Pro residues" evidence="2">
    <location>
        <begin position="401"/>
        <end position="414"/>
    </location>
</feature>
<dbReference type="Gene3D" id="2.60.60.30">
    <property type="entry name" value="sav2460 like domains"/>
    <property type="match status" value="1"/>
</dbReference>
<comment type="similarity">
    <text evidence="1">Belongs to the CAPAB/TerDEXZ family.</text>
</comment>
<feature type="compositionally biased region" description="Low complexity" evidence="2">
    <location>
        <begin position="197"/>
        <end position="214"/>
    </location>
</feature>
<organism evidence="4 5">
    <name type="scientific">Streptomyces spirodelae</name>
    <dbReference type="NCBI Taxonomy" id="2812904"/>
    <lineage>
        <taxon>Bacteria</taxon>
        <taxon>Bacillati</taxon>
        <taxon>Actinomycetota</taxon>
        <taxon>Actinomycetes</taxon>
        <taxon>Kitasatosporales</taxon>
        <taxon>Streptomycetaceae</taxon>
        <taxon>Streptomyces</taxon>
    </lineage>
</organism>
<gene>
    <name evidence="4" type="ORF">JW592_03250</name>
</gene>
<accession>A0ABS3WN01</accession>
<dbReference type="RefSeq" id="WP_209263310.1">
    <property type="nucleotide sequence ID" value="NZ_JAFFZN010000002.1"/>
</dbReference>
<feature type="compositionally biased region" description="Pro residues" evidence="2">
    <location>
        <begin position="368"/>
        <end position="381"/>
    </location>
</feature>
<feature type="compositionally biased region" description="Low complexity" evidence="2">
    <location>
        <begin position="415"/>
        <end position="428"/>
    </location>
</feature>
<evidence type="ECO:0000259" key="3">
    <source>
        <dbReference type="Pfam" id="PF02342"/>
    </source>
</evidence>
<evidence type="ECO:0000313" key="4">
    <source>
        <dbReference type="EMBL" id="MBO8184498.1"/>
    </source>
</evidence>